<name>A0AAD5WH26_PARTN</name>
<sequence>MQSGCIIAGNTVTGICTAMAAAQMCMADNQRVTIAGIPDTYRTISGSLSV</sequence>
<proteinExistence type="predicted"/>
<accession>A0AAD5WH26</accession>
<organism evidence="1 2">
    <name type="scientific">Parelaphostrongylus tenuis</name>
    <name type="common">Meningeal worm</name>
    <dbReference type="NCBI Taxonomy" id="148309"/>
    <lineage>
        <taxon>Eukaryota</taxon>
        <taxon>Metazoa</taxon>
        <taxon>Ecdysozoa</taxon>
        <taxon>Nematoda</taxon>
        <taxon>Chromadorea</taxon>
        <taxon>Rhabditida</taxon>
        <taxon>Rhabditina</taxon>
        <taxon>Rhabditomorpha</taxon>
        <taxon>Strongyloidea</taxon>
        <taxon>Metastrongylidae</taxon>
        <taxon>Parelaphostrongylus</taxon>
    </lineage>
</organism>
<evidence type="ECO:0000313" key="1">
    <source>
        <dbReference type="EMBL" id="KAJ1369937.1"/>
    </source>
</evidence>
<evidence type="ECO:0000313" key="2">
    <source>
        <dbReference type="Proteomes" id="UP001196413"/>
    </source>
</evidence>
<comment type="caution">
    <text evidence="1">The sequence shown here is derived from an EMBL/GenBank/DDBJ whole genome shotgun (WGS) entry which is preliminary data.</text>
</comment>
<dbReference type="AlphaFoldDB" id="A0AAD5WH26"/>
<protein>
    <submittedName>
        <fullName evidence="1">Uncharacterized protein</fullName>
    </submittedName>
</protein>
<dbReference type="EMBL" id="JAHQIW010006702">
    <property type="protein sequence ID" value="KAJ1369937.1"/>
    <property type="molecule type" value="Genomic_DNA"/>
</dbReference>
<keyword evidence="2" id="KW-1185">Reference proteome</keyword>
<gene>
    <name evidence="1" type="ORF">KIN20_031551</name>
</gene>
<reference evidence="1" key="1">
    <citation type="submission" date="2021-06" db="EMBL/GenBank/DDBJ databases">
        <title>Parelaphostrongylus tenuis whole genome reference sequence.</title>
        <authorList>
            <person name="Garwood T.J."/>
            <person name="Larsen P.A."/>
            <person name="Fountain-Jones N.M."/>
            <person name="Garbe J.R."/>
            <person name="Macchietto M.G."/>
            <person name="Kania S.A."/>
            <person name="Gerhold R.W."/>
            <person name="Richards J.E."/>
            <person name="Wolf T.M."/>
        </authorList>
    </citation>
    <scope>NUCLEOTIDE SEQUENCE</scope>
    <source>
        <strain evidence="1">MNPRO001-30</strain>
        <tissue evidence="1">Meninges</tissue>
    </source>
</reference>
<dbReference type="Proteomes" id="UP001196413">
    <property type="component" value="Unassembled WGS sequence"/>
</dbReference>